<dbReference type="EMBL" id="JANUXW010000003">
    <property type="protein sequence ID" value="MCS4533528.1"/>
    <property type="molecule type" value="Genomic_DNA"/>
</dbReference>
<dbReference type="Proteomes" id="UP001166947">
    <property type="component" value="Unassembled WGS sequence"/>
</dbReference>
<gene>
    <name evidence="1" type="ORF">NXS09_04350</name>
</gene>
<protein>
    <recommendedName>
        <fullName evidence="3">DUF262 domain-containing protein</fullName>
    </recommendedName>
</protein>
<organism evidence="1 2">
    <name type="scientific">Neisseria montereyensis</name>
    <dbReference type="NCBI Taxonomy" id="2973938"/>
    <lineage>
        <taxon>Bacteria</taxon>
        <taxon>Pseudomonadati</taxon>
        <taxon>Pseudomonadota</taxon>
        <taxon>Betaproteobacteria</taxon>
        <taxon>Neisseriales</taxon>
        <taxon>Neisseriaceae</taxon>
        <taxon>Neisseria</taxon>
    </lineage>
</organism>
<keyword evidence="2" id="KW-1185">Reference proteome</keyword>
<reference evidence="1" key="1">
    <citation type="submission" date="2022-08" db="EMBL/GenBank/DDBJ databases">
        <authorList>
            <person name="Volokhov D.V."/>
            <person name="Furtak V.A."/>
            <person name="Zagorodnyaya T.A."/>
        </authorList>
    </citation>
    <scope>NUCLEOTIDE SEQUENCE</scope>
    <source>
        <strain evidence="1">CSL10203-ORH2</strain>
    </source>
</reference>
<evidence type="ECO:0000313" key="1">
    <source>
        <dbReference type="EMBL" id="MCS4533528.1"/>
    </source>
</evidence>
<comment type="caution">
    <text evidence="1">The sequence shown here is derived from an EMBL/GenBank/DDBJ whole genome shotgun (WGS) entry which is preliminary data.</text>
</comment>
<evidence type="ECO:0008006" key="3">
    <source>
        <dbReference type="Google" id="ProtNLM"/>
    </source>
</evidence>
<name>A0ABT2FBK5_9NEIS</name>
<reference evidence="1" key="2">
    <citation type="journal article" date="2023" name="Curr. Microbiol.">
        <title>Neisseria montereyensis sp. nov., Isolated from Oropharynx of California Sea Lion (Zalophus californianus): Genomic, Phylogenetic, and Phenotypic Study.</title>
        <authorList>
            <person name="Volokhov D.V."/>
            <person name="Zagorodnyaya T.A."/>
            <person name="Furtak V.A."/>
            <person name="Nattanmai G."/>
            <person name="Randall L."/>
            <person name="Jose S."/>
            <person name="Gao Y."/>
            <person name="Gulland F.M."/>
            <person name="Eisenberg T."/>
            <person name="Delmonte P."/>
            <person name="Blom J."/>
            <person name="Mitchell K.K."/>
        </authorList>
    </citation>
    <scope>NUCLEOTIDE SEQUENCE</scope>
    <source>
        <strain evidence="1">CSL10203-ORH2</strain>
    </source>
</reference>
<evidence type="ECO:0000313" key="2">
    <source>
        <dbReference type="Proteomes" id="UP001166947"/>
    </source>
</evidence>
<sequence length="357" mass="42021">MTYIPYEQRCIELPSGTCFIWLYCNKKRESSMLELILDNNALVKPNNWLKDIQQIDNIEKIKVHEKDRVGINVSLYLAFVEQYLSNKKYTTDIVNRTDSFIKPFKDLGIPFENGFSSKIEQLLINNEKQIRTDWMMSYLYIVLLYRITFAKKDDKKPFELVQQLKDKNVPCFSSLIMLCCLAEFLNKNKNIKMVNDNKSAYSYLSDFMSIKPSQKGENSLEEKYFRNRAGDLLFWLAIPNLLQNNYQPAGELMVVTDDKALKKLIFRCFPFVWRDDKKMSVSFDENSFDTKSSEKILSLIEENLWEFTPPSSDEEKIDRLTNLKNHVLDGVDDNVKYEVEKVWNEWLKNGFGTSYTL</sequence>
<accession>A0ABT2FBK5</accession>
<proteinExistence type="predicted"/>
<dbReference type="RefSeq" id="WP_259291341.1">
    <property type="nucleotide sequence ID" value="NZ_JANUXW010000003.1"/>
</dbReference>